<dbReference type="InterPro" id="IPR013425">
    <property type="entry name" value="Autotrns_rpt"/>
</dbReference>
<reference evidence="5 6" key="1">
    <citation type="submission" date="2016-06" db="EMBL/GenBank/DDBJ databases">
        <title>Three novel species with peptidoglycan cell walls form the new genus Lacunisphaera gen. nov. in the family Opitutaceae of the verrucomicrobial subdivision 4.</title>
        <authorList>
            <person name="Rast P."/>
            <person name="Gloeckner I."/>
            <person name="Jogler M."/>
            <person name="Boedeker C."/>
            <person name="Jeske O."/>
            <person name="Wiegand S."/>
            <person name="Reinhardt R."/>
            <person name="Schumann P."/>
            <person name="Rohde M."/>
            <person name="Spring S."/>
            <person name="Gloeckner F.O."/>
            <person name="Jogler C."/>
        </authorList>
    </citation>
    <scope>NUCLEOTIDE SEQUENCE [LARGE SCALE GENOMIC DNA]</scope>
    <source>
        <strain evidence="5 6">IG16b</strain>
    </source>
</reference>
<dbReference type="InterPro" id="IPR013424">
    <property type="entry name" value="Ice-binding_C"/>
</dbReference>
<feature type="domain" description="Ice-binding protein C-terminal" evidence="4">
    <location>
        <begin position="1077"/>
        <end position="1103"/>
    </location>
</feature>
<evidence type="ECO:0000256" key="3">
    <source>
        <dbReference type="SAM" id="SignalP"/>
    </source>
</evidence>
<dbReference type="AlphaFoldDB" id="A0A1D8AV85"/>
<dbReference type="KEGG" id="obg:Verru16b_01883"/>
<evidence type="ECO:0000313" key="6">
    <source>
        <dbReference type="Proteomes" id="UP000095228"/>
    </source>
</evidence>
<dbReference type="Pfam" id="PF12951">
    <property type="entry name" value="PATR"/>
    <property type="match status" value="2"/>
</dbReference>
<dbReference type="Pfam" id="PF07589">
    <property type="entry name" value="PEP-CTERM"/>
    <property type="match status" value="1"/>
</dbReference>
<sequence>MSRRFQPSAFAVVLLLSLMGSLHAQLITYTWIGRNDDYYYDFLSPNNWANGAVPPVEDVVNSRLVFGPSSSGAFIGYYELYANQLKIEGITRSLELHGSYDTTHLGSGGIVYAPTGNVPSYLMDAVQLHASQTWNIQGGTFVVEGTISDWRFNGENYSNGAYALTKTGAGTLVLDTSYSNWTGGLTLNQGRLVVTGYAAYAGGLGEGPLTLNGGTLVGTDPYYYSYDPDQIQIDNDIVINGTLTTENKEELRLGYHGEGNSEITLATDVTIRSVGEPLFLSGAIGESGGARKLTIDSDGAVIIDGPTAWTGGTDVTKGVLIFDSPMYGTTLPATGAIKVGSLGYAGITSNTEVAAFFGKLDPTSTGSIGFDSDPNASFATTFSTPINLAGLNGTVRIGSATAAVLDAAATITPFGNTYRFGGGGGFLEVQSALTDAAGPVVRNVVLDSPAQLPLSVRFSSAGNTFTGGVSATHSAALFTADALPGTGALTLGDGGYIGLFESANPAQDFINRFATTTDRGMIGFDATSEHVTISSPLNLSGFTDASPGIYLGTHTRAHLDGPITPQGSIYRFGAYKGGELTVNTTLTGTGNSVHIGDPTSLGTMGDITKEEYSRVVLKGNNTYGGTTTLYAGELVIGQSNGTPGTDPTTALGTGALIVQPHQLTLPAGDDDVRPQITGYSNLIIPNALQLNADVNIAGYETALTFTGNLTGTGEIYTEGALALTLAGNNTGFSGGIYLSDYTILTLANNTAAGTGPIGFGYSNDLEIIFETAAPVLGGLYSNGEDYEYESSDYAALLATQADTVLTINQVNNGSFNGEFRSDAPADSLRLVKEGAGTLHLLDGGLFVHNGVNVTTPVGEMEVSLQVNNGTVVINDDFYIEDSTPAIWVNGGTLAVSDGGYVGNPLVITSGKLAGSGYFNTATIGTSTTLSPGLPGNPIGRLNFSDLTLAAGGTLEWNVHTADPLAQDYDLVTISNPSTLHITAGTTADDPLTTNVNEDNRFTLKLVSLQANGTAGILTGLSGNRSYTWTLFDATSSSIVGFDPSKFIIDASLFFTDLPIHTLVLQQNGNLLQLTFQPVPEPSTYALLALGLGFIGLTVWRKRRA</sequence>
<dbReference type="EMBL" id="CP016094">
    <property type="protein sequence ID" value="AOS44814.1"/>
    <property type="molecule type" value="Genomic_DNA"/>
</dbReference>
<evidence type="ECO:0000313" key="5">
    <source>
        <dbReference type="EMBL" id="AOS44814.1"/>
    </source>
</evidence>
<proteinExistence type="predicted"/>
<dbReference type="NCBIfam" id="TIGR02601">
    <property type="entry name" value="autotrns_rpt"/>
    <property type="match status" value="1"/>
</dbReference>
<evidence type="ECO:0000256" key="2">
    <source>
        <dbReference type="SAM" id="Phobius"/>
    </source>
</evidence>
<keyword evidence="2" id="KW-0812">Transmembrane</keyword>
<dbReference type="OrthoDB" id="194616at2"/>
<dbReference type="RefSeq" id="WP_069962029.1">
    <property type="nucleotide sequence ID" value="NZ_CP016094.1"/>
</dbReference>
<protein>
    <submittedName>
        <fullName evidence="5">PEP-CTERM motif protein</fullName>
    </submittedName>
</protein>
<feature type="transmembrane region" description="Helical" evidence="2">
    <location>
        <begin position="1082"/>
        <end position="1099"/>
    </location>
</feature>
<dbReference type="NCBIfam" id="TIGR02595">
    <property type="entry name" value="PEP_CTERM"/>
    <property type="match status" value="1"/>
</dbReference>
<keyword evidence="2" id="KW-1133">Transmembrane helix</keyword>
<name>A0A1D8AV85_9BACT</name>
<keyword evidence="2" id="KW-0472">Membrane</keyword>
<feature type="chain" id="PRO_5009105254" evidence="3">
    <location>
        <begin position="25"/>
        <end position="1104"/>
    </location>
</feature>
<gene>
    <name evidence="5" type="ORF">Verru16b_01883</name>
</gene>
<feature type="signal peptide" evidence="3">
    <location>
        <begin position="1"/>
        <end position="24"/>
    </location>
</feature>
<dbReference type="Proteomes" id="UP000095228">
    <property type="component" value="Chromosome"/>
</dbReference>
<keyword evidence="1 3" id="KW-0732">Signal</keyword>
<accession>A0A1D8AV85</accession>
<keyword evidence="6" id="KW-1185">Reference proteome</keyword>
<evidence type="ECO:0000256" key="1">
    <source>
        <dbReference type="ARBA" id="ARBA00022729"/>
    </source>
</evidence>
<organism evidence="5 6">
    <name type="scientific">Lacunisphaera limnophila</name>
    <dbReference type="NCBI Taxonomy" id="1838286"/>
    <lineage>
        <taxon>Bacteria</taxon>
        <taxon>Pseudomonadati</taxon>
        <taxon>Verrucomicrobiota</taxon>
        <taxon>Opitutia</taxon>
        <taxon>Opitutales</taxon>
        <taxon>Opitutaceae</taxon>
        <taxon>Lacunisphaera</taxon>
    </lineage>
</organism>
<evidence type="ECO:0000259" key="4">
    <source>
        <dbReference type="Pfam" id="PF07589"/>
    </source>
</evidence>